<protein>
    <submittedName>
        <fullName evidence="1">RCG64438</fullName>
    </submittedName>
</protein>
<evidence type="ECO:0000313" key="2">
    <source>
        <dbReference type="Proteomes" id="UP000234681"/>
    </source>
</evidence>
<dbReference type="AlphaFoldDB" id="A6KGP2"/>
<proteinExistence type="predicted"/>
<accession>A6KGP2</accession>
<evidence type="ECO:0000313" key="1">
    <source>
        <dbReference type="EMBL" id="EDM14121.1"/>
    </source>
</evidence>
<reference evidence="1 2" key="1">
    <citation type="submission" date="2005-07" db="EMBL/GenBank/DDBJ databases">
        <authorList>
            <person name="Mural R.J."/>
            <person name="Li P.W."/>
            <person name="Adams M.D."/>
            <person name="Amanatides P.G."/>
            <person name="Baden-Tillson H."/>
            <person name="Barnstead M."/>
            <person name="Chin S.H."/>
            <person name="Dew I."/>
            <person name="Evans C.A."/>
            <person name="Ferriera S."/>
            <person name="Flanigan M."/>
            <person name="Fosler C."/>
            <person name="Glodek A."/>
            <person name="Gu Z."/>
            <person name="Holt R.A."/>
            <person name="Jennings D."/>
            <person name="Kraft C.L."/>
            <person name="Lu F."/>
            <person name="Nguyen T."/>
            <person name="Nusskern D.R."/>
            <person name="Pfannkoch C.M."/>
            <person name="Sitter C."/>
            <person name="Sutton G.G."/>
            <person name="Venter J.C."/>
            <person name="Wang Z."/>
            <person name="Woodage T."/>
            <person name="Zheng X.H."/>
            <person name="Zhong F."/>
        </authorList>
    </citation>
    <scope>NUCLEOTIDE SEQUENCE [LARGE SCALE GENOMIC DNA]</scope>
    <source>
        <strain>BN</strain>
        <strain evidence="2">Sprague-Dawley</strain>
    </source>
</reference>
<organism evidence="1 2">
    <name type="scientific">Rattus norvegicus</name>
    <name type="common">Rat</name>
    <dbReference type="NCBI Taxonomy" id="10116"/>
    <lineage>
        <taxon>Eukaryota</taxon>
        <taxon>Metazoa</taxon>
        <taxon>Chordata</taxon>
        <taxon>Craniata</taxon>
        <taxon>Vertebrata</taxon>
        <taxon>Euteleostomi</taxon>
        <taxon>Mammalia</taxon>
        <taxon>Eutheria</taxon>
        <taxon>Euarchontoglires</taxon>
        <taxon>Glires</taxon>
        <taxon>Rodentia</taxon>
        <taxon>Myomorpha</taxon>
        <taxon>Muroidea</taxon>
        <taxon>Muridae</taxon>
        <taxon>Murinae</taxon>
        <taxon>Rattus</taxon>
    </lineage>
</organism>
<name>A6KGP2_RAT</name>
<gene>
    <name evidence="1" type="ORF">rCG_64438</name>
</gene>
<sequence>SSGTDKVIFGTGTRLQVSP</sequence>
<dbReference type="EMBL" id="CH474049">
    <property type="protein sequence ID" value="EDM14121.1"/>
    <property type="molecule type" value="Genomic_DNA"/>
</dbReference>
<dbReference type="Proteomes" id="UP000234681">
    <property type="component" value="Chromosome 15"/>
</dbReference>
<feature type="non-terminal residue" evidence="1">
    <location>
        <position position="1"/>
    </location>
</feature>
<feature type="non-terminal residue" evidence="1">
    <location>
        <position position="19"/>
    </location>
</feature>